<evidence type="ECO:0000259" key="11">
    <source>
        <dbReference type="Pfam" id="PF26002"/>
    </source>
</evidence>
<evidence type="ECO:0000256" key="3">
    <source>
        <dbReference type="ARBA" id="ARBA00022448"/>
    </source>
</evidence>
<dbReference type="InterPro" id="IPR050739">
    <property type="entry name" value="MFP"/>
</dbReference>
<dbReference type="Gene3D" id="2.40.30.170">
    <property type="match status" value="1"/>
</dbReference>
<dbReference type="GO" id="GO:0015562">
    <property type="term" value="F:efflux transmembrane transporter activity"/>
    <property type="evidence" value="ECO:0007669"/>
    <property type="project" value="InterPro"/>
</dbReference>
<keyword evidence="9" id="KW-0175">Coiled coil</keyword>
<dbReference type="EnsemblMetazoa" id="CapteT216579">
    <property type="protein sequence ID" value="CapteP216579"/>
    <property type="gene ID" value="CapteG216579"/>
</dbReference>
<dbReference type="OrthoDB" id="8114755at2759"/>
<keyword evidence="3" id="KW-0813">Transport</keyword>
<evidence type="ECO:0000256" key="4">
    <source>
        <dbReference type="ARBA" id="ARBA00022475"/>
    </source>
</evidence>
<evidence type="ECO:0000259" key="10">
    <source>
        <dbReference type="Pfam" id="PF25994"/>
    </source>
</evidence>
<feature type="coiled-coil region" evidence="9">
    <location>
        <begin position="148"/>
        <end position="225"/>
    </location>
</feature>
<evidence type="ECO:0000313" key="12">
    <source>
        <dbReference type="EMBL" id="ELU01372.1"/>
    </source>
</evidence>
<evidence type="ECO:0000256" key="7">
    <source>
        <dbReference type="ARBA" id="ARBA00022989"/>
    </source>
</evidence>
<dbReference type="GO" id="GO:0015031">
    <property type="term" value="P:protein transport"/>
    <property type="evidence" value="ECO:0007669"/>
    <property type="project" value="InterPro"/>
</dbReference>
<evidence type="ECO:0000313" key="14">
    <source>
        <dbReference type="Proteomes" id="UP000014760"/>
    </source>
</evidence>
<dbReference type="EMBL" id="KB305094">
    <property type="protein sequence ID" value="ELU01372.1"/>
    <property type="molecule type" value="Genomic_DNA"/>
</dbReference>
<dbReference type="AlphaFoldDB" id="R7UDN5"/>
<evidence type="ECO:0000256" key="8">
    <source>
        <dbReference type="ARBA" id="ARBA00023136"/>
    </source>
</evidence>
<dbReference type="Gene3D" id="2.40.50.100">
    <property type="match status" value="1"/>
</dbReference>
<evidence type="ECO:0000256" key="9">
    <source>
        <dbReference type="SAM" id="Coils"/>
    </source>
</evidence>
<evidence type="ECO:0000256" key="5">
    <source>
        <dbReference type="ARBA" id="ARBA00022519"/>
    </source>
</evidence>
<dbReference type="PANTHER" id="PTHR30386">
    <property type="entry name" value="MEMBRANE FUSION SUBUNIT OF EMRAB-TOLC MULTIDRUG EFFLUX PUMP"/>
    <property type="match status" value="1"/>
</dbReference>
<sequence length="334" mass="37785">VIQNLEGGILEKVFVDEGEQVRSGQPLMQLDDTRFSSSFRESAIEYYSELAKAARLKAELSGDALTFPQELNGHPDYVEREKEIFNQRADRFGAELNVAREQVAQAQYELDTAEDQLTFLTTSFELGQDELELTVPLAEQGVVSKVELIQLRQRVNDLESEKRRTELSVPKLQAGYQESLARKDEVIQKYRSEIIQELKETEVHLDQLDESHNALEDQVDRTLVRSPMDGIVKKIHITTLGGVVQPGMSLLEIVPLEDNLLIEAQIQPKDIGFLRQGMRAIVKLTAYDFAIYGGLEGEVEHISADTIKDEKGESFYIVRIRTDNSFVGSDENHC</sequence>
<dbReference type="Pfam" id="PF25994">
    <property type="entry name" value="HH_AprE"/>
    <property type="match status" value="1"/>
</dbReference>
<organism evidence="12">
    <name type="scientific">Capitella teleta</name>
    <name type="common">Polychaete worm</name>
    <dbReference type="NCBI Taxonomy" id="283909"/>
    <lineage>
        <taxon>Eukaryota</taxon>
        <taxon>Metazoa</taxon>
        <taxon>Spiralia</taxon>
        <taxon>Lophotrochozoa</taxon>
        <taxon>Annelida</taxon>
        <taxon>Polychaeta</taxon>
        <taxon>Sedentaria</taxon>
        <taxon>Scolecida</taxon>
        <taxon>Capitellidae</taxon>
        <taxon>Capitella</taxon>
    </lineage>
</organism>
<evidence type="ECO:0000313" key="13">
    <source>
        <dbReference type="EnsemblMetazoa" id="CapteP216579"/>
    </source>
</evidence>
<dbReference type="OMA" id="EIYYYRV"/>
<reference evidence="13" key="3">
    <citation type="submission" date="2015-06" db="UniProtKB">
        <authorList>
            <consortium name="EnsemblMetazoa"/>
        </authorList>
    </citation>
    <scope>IDENTIFICATION</scope>
</reference>
<dbReference type="NCBIfam" id="TIGR01843">
    <property type="entry name" value="type_I_hlyD"/>
    <property type="match status" value="1"/>
</dbReference>
<dbReference type="InterPro" id="IPR058781">
    <property type="entry name" value="HH_AprE-like"/>
</dbReference>
<proteinExistence type="inferred from homology"/>
<dbReference type="Gene3D" id="1.10.287.470">
    <property type="entry name" value="Helix hairpin bin"/>
    <property type="match status" value="1"/>
</dbReference>
<dbReference type="HOGENOM" id="CLU_023976_8_0_1"/>
<feature type="non-terminal residue" evidence="12">
    <location>
        <position position="1"/>
    </location>
</feature>
<keyword evidence="5" id="KW-0997">Cell inner membrane</keyword>
<evidence type="ECO:0000256" key="1">
    <source>
        <dbReference type="ARBA" id="ARBA00004377"/>
    </source>
</evidence>
<dbReference type="Pfam" id="PF26002">
    <property type="entry name" value="Beta-barrel_AprE"/>
    <property type="match status" value="1"/>
</dbReference>
<evidence type="ECO:0008006" key="15">
    <source>
        <dbReference type="Google" id="ProtNLM"/>
    </source>
</evidence>
<evidence type="ECO:0000256" key="2">
    <source>
        <dbReference type="ARBA" id="ARBA00009477"/>
    </source>
</evidence>
<accession>R7UDN5</accession>
<dbReference type="InterPro" id="IPR058982">
    <property type="entry name" value="Beta-barrel_AprE"/>
</dbReference>
<keyword evidence="8" id="KW-0472">Membrane</keyword>
<feature type="domain" description="AprE-like beta-barrel" evidence="11">
    <location>
        <begin position="260"/>
        <end position="328"/>
    </location>
</feature>
<comment type="similarity">
    <text evidence="2">Belongs to the membrane fusion protein (MFP) (TC 8.A.1) family.</text>
</comment>
<dbReference type="PRINTS" id="PR01490">
    <property type="entry name" value="RTXTOXIND"/>
</dbReference>
<keyword evidence="14" id="KW-1185">Reference proteome</keyword>
<protein>
    <recommendedName>
        <fullName evidence="15">Membrane fusion protein (MFP) family protein</fullName>
    </recommendedName>
</protein>
<dbReference type="GO" id="GO:0005886">
    <property type="term" value="C:plasma membrane"/>
    <property type="evidence" value="ECO:0007669"/>
    <property type="project" value="UniProtKB-SubCell"/>
</dbReference>
<reference evidence="14" key="1">
    <citation type="submission" date="2012-12" db="EMBL/GenBank/DDBJ databases">
        <authorList>
            <person name="Hellsten U."/>
            <person name="Grimwood J."/>
            <person name="Chapman J.A."/>
            <person name="Shapiro H."/>
            <person name="Aerts A."/>
            <person name="Otillar R.P."/>
            <person name="Terry A.Y."/>
            <person name="Boore J.L."/>
            <person name="Simakov O."/>
            <person name="Marletaz F."/>
            <person name="Cho S.-J."/>
            <person name="Edsinger-Gonzales E."/>
            <person name="Havlak P."/>
            <person name="Kuo D.-H."/>
            <person name="Larsson T."/>
            <person name="Lv J."/>
            <person name="Arendt D."/>
            <person name="Savage R."/>
            <person name="Osoegawa K."/>
            <person name="de Jong P."/>
            <person name="Lindberg D.R."/>
            <person name="Seaver E.C."/>
            <person name="Weisblat D.A."/>
            <person name="Putnam N.H."/>
            <person name="Grigoriev I.V."/>
            <person name="Rokhsar D.S."/>
        </authorList>
    </citation>
    <scope>NUCLEOTIDE SEQUENCE</scope>
    <source>
        <strain evidence="14">I ESC-2004</strain>
    </source>
</reference>
<gene>
    <name evidence="12" type="ORF">CAPTEDRAFT_216579</name>
</gene>
<evidence type="ECO:0000256" key="6">
    <source>
        <dbReference type="ARBA" id="ARBA00022692"/>
    </source>
</evidence>
<feature type="domain" description="AprE-like long alpha-helical hairpin" evidence="10">
    <location>
        <begin position="37"/>
        <end position="218"/>
    </location>
</feature>
<dbReference type="InterPro" id="IPR010129">
    <property type="entry name" value="T1SS_HlyD"/>
</dbReference>
<comment type="subcellular location">
    <subcellularLocation>
        <location evidence="1">Cell inner membrane</location>
        <topology evidence="1">Single-pass membrane protein</topology>
    </subcellularLocation>
</comment>
<name>R7UDN5_CAPTE</name>
<reference evidence="12 14" key="2">
    <citation type="journal article" date="2013" name="Nature">
        <title>Insights into bilaterian evolution from three spiralian genomes.</title>
        <authorList>
            <person name="Simakov O."/>
            <person name="Marletaz F."/>
            <person name="Cho S.J."/>
            <person name="Edsinger-Gonzales E."/>
            <person name="Havlak P."/>
            <person name="Hellsten U."/>
            <person name="Kuo D.H."/>
            <person name="Larsson T."/>
            <person name="Lv J."/>
            <person name="Arendt D."/>
            <person name="Savage R."/>
            <person name="Osoegawa K."/>
            <person name="de Jong P."/>
            <person name="Grimwood J."/>
            <person name="Chapman J.A."/>
            <person name="Shapiro H."/>
            <person name="Aerts A."/>
            <person name="Otillar R.P."/>
            <person name="Terry A.Y."/>
            <person name="Boore J.L."/>
            <person name="Grigoriev I.V."/>
            <person name="Lindberg D.R."/>
            <person name="Seaver E.C."/>
            <person name="Weisblat D.A."/>
            <person name="Putnam N.H."/>
            <person name="Rokhsar D.S."/>
        </authorList>
    </citation>
    <scope>NUCLEOTIDE SEQUENCE</scope>
    <source>
        <strain evidence="12 14">I ESC-2004</strain>
    </source>
</reference>
<dbReference type="Proteomes" id="UP000014760">
    <property type="component" value="Unassembled WGS sequence"/>
</dbReference>
<keyword evidence="4" id="KW-1003">Cell membrane</keyword>
<dbReference type="PANTHER" id="PTHR30386:SF26">
    <property type="entry name" value="TRANSPORT PROTEIN COMB"/>
    <property type="match status" value="1"/>
</dbReference>
<dbReference type="EMBL" id="AMQN01046875">
    <property type="status" value="NOT_ANNOTATED_CDS"/>
    <property type="molecule type" value="Genomic_DNA"/>
</dbReference>
<keyword evidence="7" id="KW-1133">Transmembrane helix</keyword>
<keyword evidence="6" id="KW-0812">Transmembrane</keyword>